<organism evidence="6 7">
    <name type="scientific">Philodulcilactobacillus myokoensis</name>
    <dbReference type="NCBI Taxonomy" id="2929573"/>
    <lineage>
        <taxon>Bacteria</taxon>
        <taxon>Bacillati</taxon>
        <taxon>Bacillota</taxon>
        <taxon>Bacilli</taxon>
        <taxon>Lactobacillales</taxon>
        <taxon>Lactobacillaceae</taxon>
        <taxon>Philodulcilactobacillus</taxon>
    </lineage>
</organism>
<dbReference type="Pfam" id="PF13411">
    <property type="entry name" value="MerR_1"/>
    <property type="match status" value="1"/>
</dbReference>
<dbReference type="InterPro" id="IPR047057">
    <property type="entry name" value="MerR_fam"/>
</dbReference>
<reference evidence="6" key="2">
    <citation type="journal article" date="2023" name="PLoS ONE">
        <title>Philodulcilactobacillus myokoensis gen. nov., sp. nov., a fructophilic, acidophilic, and agar-phobic lactic acid bacterium isolated from fermented vegetable extracts.</title>
        <authorList>
            <person name="Kouya T."/>
            <person name="Ishiyama Y."/>
            <person name="Ohashi S."/>
            <person name="Kumakubo R."/>
            <person name="Yamazaki T."/>
            <person name="Otaki T."/>
        </authorList>
    </citation>
    <scope>NUCLEOTIDE SEQUENCE</scope>
    <source>
        <strain evidence="6">WR16-4</strain>
    </source>
</reference>
<keyword evidence="2" id="KW-0805">Transcription regulation</keyword>
<feature type="domain" description="HTH merR-type" evidence="5">
    <location>
        <begin position="1"/>
        <end position="70"/>
    </location>
</feature>
<evidence type="ECO:0000256" key="3">
    <source>
        <dbReference type="ARBA" id="ARBA00023125"/>
    </source>
</evidence>
<keyword evidence="4" id="KW-0804">Transcription</keyword>
<reference evidence="6" key="1">
    <citation type="submission" date="2022-07" db="EMBL/GenBank/DDBJ databases">
        <authorList>
            <person name="Kouya T."/>
            <person name="Ishiyama Y."/>
        </authorList>
    </citation>
    <scope>NUCLEOTIDE SEQUENCE</scope>
    <source>
        <strain evidence="6">WR16-4</strain>
    </source>
</reference>
<dbReference type="PROSITE" id="PS51450">
    <property type="entry name" value="LRR"/>
    <property type="match status" value="1"/>
</dbReference>
<dbReference type="PANTHER" id="PTHR30204">
    <property type="entry name" value="REDOX-CYCLING DRUG-SENSING TRANSCRIPTIONAL ACTIVATOR SOXR"/>
    <property type="match status" value="1"/>
</dbReference>
<dbReference type="SMART" id="SM00422">
    <property type="entry name" value="HTH_MERR"/>
    <property type="match status" value="1"/>
</dbReference>
<dbReference type="PANTHER" id="PTHR30204:SF69">
    <property type="entry name" value="MERR-FAMILY TRANSCRIPTIONAL REGULATOR"/>
    <property type="match status" value="1"/>
</dbReference>
<evidence type="ECO:0000256" key="4">
    <source>
        <dbReference type="ARBA" id="ARBA00023163"/>
    </source>
</evidence>
<dbReference type="InterPro" id="IPR000551">
    <property type="entry name" value="MerR-type_HTH_dom"/>
</dbReference>
<comment type="caution">
    <text evidence="6">The sequence shown here is derived from an EMBL/GenBank/DDBJ whole genome shotgun (WGS) entry which is preliminary data.</text>
</comment>
<dbReference type="EMBL" id="BRPL01000004">
    <property type="protein sequence ID" value="GLB47409.1"/>
    <property type="molecule type" value="Genomic_DNA"/>
</dbReference>
<dbReference type="RefSeq" id="WP_286136947.1">
    <property type="nucleotide sequence ID" value="NZ_BRPL01000004.1"/>
</dbReference>
<evidence type="ECO:0000256" key="1">
    <source>
        <dbReference type="ARBA" id="ARBA00022491"/>
    </source>
</evidence>
<evidence type="ECO:0000259" key="5">
    <source>
        <dbReference type="PROSITE" id="PS50937"/>
    </source>
</evidence>
<dbReference type="InterPro" id="IPR001611">
    <property type="entry name" value="Leu-rich_rpt"/>
</dbReference>
<dbReference type="AlphaFoldDB" id="A0A9W6EU76"/>
<gene>
    <name evidence="6" type="ORF">WR164_13880</name>
</gene>
<proteinExistence type="predicted"/>
<name>A0A9W6EU76_9LACO</name>
<dbReference type="Gene3D" id="1.10.1660.10">
    <property type="match status" value="1"/>
</dbReference>
<dbReference type="Proteomes" id="UP001144204">
    <property type="component" value="Unassembled WGS sequence"/>
</dbReference>
<dbReference type="SUPFAM" id="SSF46955">
    <property type="entry name" value="Putative DNA-binding domain"/>
    <property type="match status" value="1"/>
</dbReference>
<dbReference type="GO" id="GO:0003700">
    <property type="term" value="F:DNA-binding transcription factor activity"/>
    <property type="evidence" value="ECO:0007669"/>
    <property type="project" value="InterPro"/>
</dbReference>
<evidence type="ECO:0000313" key="6">
    <source>
        <dbReference type="EMBL" id="GLB47409.1"/>
    </source>
</evidence>
<dbReference type="GO" id="GO:0003677">
    <property type="term" value="F:DNA binding"/>
    <property type="evidence" value="ECO:0007669"/>
    <property type="project" value="UniProtKB-KW"/>
</dbReference>
<keyword evidence="7" id="KW-1185">Reference proteome</keyword>
<evidence type="ECO:0000313" key="7">
    <source>
        <dbReference type="Proteomes" id="UP001144204"/>
    </source>
</evidence>
<protein>
    <recommendedName>
        <fullName evidence="5">HTH merR-type domain-containing protein</fullName>
    </recommendedName>
</protein>
<dbReference type="InterPro" id="IPR009061">
    <property type="entry name" value="DNA-bd_dom_put_sf"/>
</dbReference>
<keyword evidence="3" id="KW-0238">DNA-binding</keyword>
<dbReference type="PROSITE" id="PS50937">
    <property type="entry name" value="HTH_MERR_2"/>
    <property type="match status" value="1"/>
</dbReference>
<evidence type="ECO:0000256" key="2">
    <source>
        <dbReference type="ARBA" id="ARBA00023015"/>
    </source>
</evidence>
<keyword evidence="1" id="KW-0678">Repressor</keyword>
<sequence length="271" mass="31915">MIKISHMAKLAQTTRRTLIFYDQKNIFKPAFKNRLGYRYYDYDQLYNLLFILELRSLNIPLNKIKQINNKSKLFPMNTLINIQNKIDKKINHLVRVQKIINKKINTENIKNNKIFYKPMVQKMGKEIFWCSKQSVNCTKKEVAQLFSEFYKQLKPLTLINANKSGFLTNLSLNNPNSYSNASFRIIKETNINHQQNSEIIPVIPKKSNRYVTIHVENNISGIHKGLIKLKHFCQKNNLKTSNYLWQINDDNPLIKTGASKYGWLEFNIVNN</sequence>
<accession>A0A9W6EU76</accession>